<dbReference type="CDD" id="cd00093">
    <property type="entry name" value="HTH_XRE"/>
    <property type="match status" value="1"/>
</dbReference>
<gene>
    <name evidence="2" type="ORF">E5983_04085</name>
</gene>
<dbReference type="OrthoDB" id="5769614at2"/>
<evidence type="ECO:0000313" key="3">
    <source>
        <dbReference type="Proteomes" id="UP000461595"/>
    </source>
</evidence>
<dbReference type="PANTHER" id="PTHR37038">
    <property type="entry name" value="TRANSCRIPTIONAL REGULATOR-RELATED"/>
    <property type="match status" value="1"/>
</dbReference>
<protein>
    <submittedName>
        <fullName evidence="2">Helix-turn-helix domain-containing protein</fullName>
    </submittedName>
</protein>
<accession>A0A7X3KBN9</accession>
<name>A0A7X3KBN9_9STRE</name>
<dbReference type="GO" id="GO:0003677">
    <property type="term" value="F:DNA binding"/>
    <property type="evidence" value="ECO:0007669"/>
    <property type="project" value="InterPro"/>
</dbReference>
<dbReference type="NCBIfam" id="TIGR01716">
    <property type="entry name" value="RGG_Cterm"/>
    <property type="match status" value="1"/>
</dbReference>
<evidence type="ECO:0000313" key="2">
    <source>
        <dbReference type="EMBL" id="MVX58826.1"/>
    </source>
</evidence>
<sequence>MKSFGKVFKQFRQSRGLSLRSIATKDLSVSQLSRFENGQSDLTISKFKIALDEINMPMSEFLYAVQDFKRDELQELLHQMDIYVLQNDVVSMRHLLESRPVKPRLRRLFYELNTIIIKIKLEEMTGDPVVSERDLSVLTDYLIGVEYWGYYELLLFTHSMHRFRHALFMTLSKEMISRSEFYKELPLNRRMINYLVLEAFVLSCERQELIDAQYYRKFIKNHHFEERDMFERMVVQYGEGMFEFFFHDERKGLMQMEAVIESFRALGSIHLAQSYENRVRAAQKIKATKN</sequence>
<dbReference type="InterPro" id="IPR010057">
    <property type="entry name" value="Transcription_activator_Rgg_C"/>
</dbReference>
<dbReference type="RefSeq" id="WP_160332637.1">
    <property type="nucleotide sequence ID" value="NZ_WSRS01000027.1"/>
</dbReference>
<evidence type="ECO:0000259" key="1">
    <source>
        <dbReference type="PROSITE" id="PS50943"/>
    </source>
</evidence>
<dbReference type="Gene3D" id="1.10.260.40">
    <property type="entry name" value="lambda repressor-like DNA-binding domains"/>
    <property type="match status" value="1"/>
</dbReference>
<dbReference type="PANTHER" id="PTHR37038:SF12">
    <property type="entry name" value="TRANSCRIPTIONAL REGULATOR"/>
    <property type="match status" value="1"/>
</dbReference>
<dbReference type="InterPro" id="IPR053163">
    <property type="entry name" value="HTH-type_regulator_Rgg"/>
</dbReference>
<dbReference type="PROSITE" id="PS50943">
    <property type="entry name" value="HTH_CROC1"/>
    <property type="match status" value="1"/>
</dbReference>
<organism evidence="2 3">
    <name type="scientific">Streptococcus danieliae</name>
    <dbReference type="NCBI Taxonomy" id="747656"/>
    <lineage>
        <taxon>Bacteria</taxon>
        <taxon>Bacillati</taxon>
        <taxon>Bacillota</taxon>
        <taxon>Bacilli</taxon>
        <taxon>Lactobacillales</taxon>
        <taxon>Streptococcaceae</taxon>
        <taxon>Streptococcus</taxon>
    </lineage>
</organism>
<dbReference type="SMART" id="SM00530">
    <property type="entry name" value="HTH_XRE"/>
    <property type="match status" value="1"/>
</dbReference>
<dbReference type="Pfam" id="PF01381">
    <property type="entry name" value="HTH_3"/>
    <property type="match status" value="1"/>
</dbReference>
<dbReference type="InterPro" id="IPR010982">
    <property type="entry name" value="Lambda_DNA-bd_dom_sf"/>
</dbReference>
<proteinExistence type="predicted"/>
<reference evidence="2 3" key="1">
    <citation type="submission" date="2019-12" db="EMBL/GenBank/DDBJ databases">
        <title>Microbes associate with the intestines of laboratory mice.</title>
        <authorList>
            <person name="Navarre W."/>
            <person name="Wong E."/>
        </authorList>
    </citation>
    <scope>NUCLEOTIDE SEQUENCE [LARGE SCALE GENOMIC DNA]</scope>
    <source>
        <strain evidence="2 3">NM51_B2-22</strain>
    </source>
</reference>
<dbReference type="AlphaFoldDB" id="A0A7X3KBN9"/>
<dbReference type="EMBL" id="WSRS01000027">
    <property type="protein sequence ID" value="MVX58826.1"/>
    <property type="molecule type" value="Genomic_DNA"/>
</dbReference>
<feature type="domain" description="HTH cro/C1-type" evidence="1">
    <location>
        <begin position="8"/>
        <end position="61"/>
    </location>
</feature>
<dbReference type="Proteomes" id="UP000461595">
    <property type="component" value="Unassembled WGS sequence"/>
</dbReference>
<dbReference type="InterPro" id="IPR001387">
    <property type="entry name" value="Cro/C1-type_HTH"/>
</dbReference>
<dbReference type="SUPFAM" id="SSF47413">
    <property type="entry name" value="lambda repressor-like DNA-binding domains"/>
    <property type="match status" value="1"/>
</dbReference>
<dbReference type="Pfam" id="PF21259">
    <property type="entry name" value="Rgg_C"/>
    <property type="match status" value="1"/>
</dbReference>
<comment type="caution">
    <text evidence="2">The sequence shown here is derived from an EMBL/GenBank/DDBJ whole genome shotgun (WGS) entry which is preliminary data.</text>
</comment>